<evidence type="ECO:0000313" key="13">
    <source>
        <dbReference type="Proteomes" id="UP001301350"/>
    </source>
</evidence>
<dbReference type="PANTHER" id="PTHR10277:SF9">
    <property type="entry name" value="2-ISOPROPYLMALATE SYNTHASE 1, CHLOROPLASTIC-RELATED"/>
    <property type="match status" value="1"/>
</dbReference>
<evidence type="ECO:0000259" key="11">
    <source>
        <dbReference type="PROSITE" id="PS50991"/>
    </source>
</evidence>
<comment type="similarity">
    <text evidence="3">Belongs to the alpha-IPM synthase/homocitrate synthase family. LeuA type 1 subfamily.</text>
</comment>
<dbReference type="InterPro" id="IPR054691">
    <property type="entry name" value="LeuA/HCS_post-cat"/>
</dbReference>
<dbReference type="PANTHER" id="PTHR10277">
    <property type="entry name" value="HOMOCITRATE SYNTHASE-RELATED"/>
    <property type="match status" value="1"/>
</dbReference>
<keyword evidence="7" id="KW-0808">Transferase</keyword>
<dbReference type="Gene3D" id="1.10.238.260">
    <property type="match status" value="1"/>
</dbReference>
<proteinExistence type="inferred from homology"/>
<dbReference type="FunFam" id="3.20.20.70:FF:000010">
    <property type="entry name" value="2-isopropylmalate synthase"/>
    <property type="match status" value="1"/>
</dbReference>
<dbReference type="NCBIfam" id="NF002086">
    <property type="entry name" value="PRK00915.1-3"/>
    <property type="match status" value="1"/>
</dbReference>
<dbReference type="Gene3D" id="3.20.20.70">
    <property type="entry name" value="Aldolase class I"/>
    <property type="match status" value="1"/>
</dbReference>
<dbReference type="Proteomes" id="UP001301350">
    <property type="component" value="Unassembled WGS sequence"/>
</dbReference>
<dbReference type="Pfam" id="PF22617">
    <property type="entry name" value="HCS_D2"/>
    <property type="match status" value="1"/>
</dbReference>
<protein>
    <recommendedName>
        <fullName evidence="4">2-isopropylmalate synthase</fullName>
        <ecNumber evidence="4">2.3.3.13</ecNumber>
    </recommendedName>
</protein>
<dbReference type="InterPro" id="IPR050073">
    <property type="entry name" value="2-IPM_HCS-like"/>
</dbReference>
<keyword evidence="5" id="KW-0432">Leucine biosynthesis</keyword>
<dbReference type="HAMAP" id="MF_01025">
    <property type="entry name" value="LeuA_type1"/>
    <property type="match status" value="1"/>
</dbReference>
<dbReference type="GO" id="GO:0046872">
    <property type="term" value="F:metal ion binding"/>
    <property type="evidence" value="ECO:0007669"/>
    <property type="project" value="UniProtKB-KW"/>
</dbReference>
<comment type="subcellular location">
    <subcellularLocation>
        <location evidence="1">Plastid</location>
        <location evidence="1">Chloroplast</location>
    </subcellularLocation>
</comment>
<evidence type="ECO:0000313" key="12">
    <source>
        <dbReference type="EMBL" id="KAK4535539.1"/>
    </source>
</evidence>
<dbReference type="CDD" id="cd07940">
    <property type="entry name" value="DRE_TIM_IPMS"/>
    <property type="match status" value="1"/>
</dbReference>
<sequence length="682" mass="74123">MEERERNIRAGGMNDVMNVPDQTPVQRLSSAASNGRRGVGFVAGGWATGATRNAREASAVSRVRALQCPWGRQHFVSGHRRGDFFVLRSTRRSPTSCPLPSLQLSSSGSNGQAVIRTSREPVRVNIRPTRHDLATGRDPNRVRIFDTTCRDGEQSPGAALNAEEKLAIVRQLAVLGVDIVEAGFPAASNGDFEAVRRIADTVGNRSNPPIICGLARATRGDIERCWDAIKGAAFPRIHTFIATSDIHMEYKLRKSRAEVLQLVTEQVTLARSLCEDVEFSAEDATRSDPEFLVEAFQRAVEAGATTLNVPDTCGYITPDEMYHLIATLRERVPGLRSGDVILSVHGHDDLGLSVANFLAGCEAGVRQVEVTVNGIGERAGNAALEEVVMALYVRRQYYARAFGLDEAEVSGDQPKQLTNVDYKEIAKTSRMVSSLTGMTVAPNKAIVGSNAFRHESGIHQHGYLRNASTYSIMDAQLVGVTTQAISLGKLSGRAAFRSRLAELGYELNDDELNRAFLRFKELADRKREITDADILALVSDEIREQGVEHFTLQRVQVQCGSVCVATATVTLLVLETGREVTVPCTGTGPVDAAYCAVNAVVSQHGINVELLEYNVSSVTKGIDSLGEVQVRVRDRLTDRIFGGYAANTDVVTASVQAFVNAINRCSRSTDVPQPLHPQHSAL</sequence>
<dbReference type="SUPFAM" id="SSF110921">
    <property type="entry name" value="2-isopropylmalate synthase LeuA, allosteric (dimerisation) domain"/>
    <property type="match status" value="1"/>
</dbReference>
<dbReference type="PROSITE" id="PS00816">
    <property type="entry name" value="AIPM_HOMOCIT_SYNTH_2"/>
    <property type="match status" value="1"/>
</dbReference>
<keyword evidence="6" id="KW-0028">Amino-acid biosynthesis</keyword>
<dbReference type="InterPro" id="IPR013785">
    <property type="entry name" value="Aldolase_TIM"/>
</dbReference>
<dbReference type="NCBIfam" id="TIGR00973">
    <property type="entry name" value="leuA_bact"/>
    <property type="match status" value="1"/>
</dbReference>
<evidence type="ECO:0000256" key="4">
    <source>
        <dbReference type="ARBA" id="ARBA00012973"/>
    </source>
</evidence>
<evidence type="ECO:0000256" key="5">
    <source>
        <dbReference type="ARBA" id="ARBA00022430"/>
    </source>
</evidence>
<comment type="caution">
    <text evidence="12">The sequence shown here is derived from an EMBL/GenBank/DDBJ whole genome shotgun (WGS) entry which is preliminary data.</text>
</comment>
<dbReference type="GO" id="GO:0009098">
    <property type="term" value="P:L-leucine biosynthetic process"/>
    <property type="evidence" value="ECO:0007669"/>
    <property type="project" value="UniProtKB-KW"/>
</dbReference>
<dbReference type="InterPro" id="IPR002034">
    <property type="entry name" value="AIPM/Hcit_synth_CS"/>
</dbReference>
<dbReference type="InterPro" id="IPR036230">
    <property type="entry name" value="LeuA_allosteric_dom_sf"/>
</dbReference>
<evidence type="ECO:0000256" key="2">
    <source>
        <dbReference type="ARBA" id="ARBA00004689"/>
    </source>
</evidence>
<comment type="pathway">
    <text evidence="2">Amino-acid biosynthesis; L-leucine biosynthesis; L-leucine from 3-methyl-2-oxobutanoate: step 1/4.</text>
</comment>
<dbReference type="EMBL" id="JANCYW010000005">
    <property type="protein sequence ID" value="KAK4535539.1"/>
    <property type="molecule type" value="Genomic_DNA"/>
</dbReference>
<evidence type="ECO:0000256" key="8">
    <source>
        <dbReference type="ARBA" id="ARBA00022723"/>
    </source>
</evidence>
<dbReference type="SMART" id="SM00917">
    <property type="entry name" value="LeuA_dimer"/>
    <property type="match status" value="1"/>
</dbReference>
<dbReference type="Gene3D" id="3.30.160.270">
    <property type="match status" value="1"/>
</dbReference>
<keyword evidence="13" id="KW-1185">Reference proteome</keyword>
<dbReference type="InterPro" id="IPR000891">
    <property type="entry name" value="PYR_CT"/>
</dbReference>
<evidence type="ECO:0000256" key="3">
    <source>
        <dbReference type="ARBA" id="ARBA00009396"/>
    </source>
</evidence>
<feature type="region of interest" description="Disordered" evidence="10">
    <location>
        <begin position="1"/>
        <end position="20"/>
    </location>
</feature>
<dbReference type="InterPro" id="IPR005671">
    <property type="entry name" value="LeuA_bact_synth"/>
</dbReference>
<evidence type="ECO:0000256" key="7">
    <source>
        <dbReference type="ARBA" id="ARBA00022679"/>
    </source>
</evidence>
<dbReference type="GO" id="GO:0009507">
    <property type="term" value="C:chloroplast"/>
    <property type="evidence" value="ECO:0007669"/>
    <property type="project" value="UniProtKB-SubCell"/>
</dbReference>
<gene>
    <name evidence="12" type="ORF">CDCA_CDCA05G1564</name>
</gene>
<evidence type="ECO:0000256" key="1">
    <source>
        <dbReference type="ARBA" id="ARBA00004229"/>
    </source>
</evidence>
<dbReference type="InterPro" id="IPR013709">
    <property type="entry name" value="2-isopropylmalate_synth_dimer"/>
</dbReference>
<reference evidence="12 13" key="1">
    <citation type="submission" date="2022-07" db="EMBL/GenBank/DDBJ databases">
        <title>Genome-wide signatures of adaptation to extreme environments.</title>
        <authorList>
            <person name="Cho C.H."/>
            <person name="Yoon H.S."/>
        </authorList>
    </citation>
    <scope>NUCLEOTIDE SEQUENCE [LARGE SCALE GENOMIC DNA]</scope>
    <source>
        <strain evidence="12 13">DBV 063 E5</strain>
    </source>
</reference>
<dbReference type="PROSITE" id="PS50991">
    <property type="entry name" value="PYR_CT"/>
    <property type="match status" value="1"/>
</dbReference>
<dbReference type="GO" id="GO:0010177">
    <property type="term" value="F:methylthioalkylmalate synthase activity"/>
    <property type="evidence" value="ECO:0007669"/>
    <property type="project" value="UniProtKB-ARBA"/>
</dbReference>
<dbReference type="EC" id="2.3.3.13" evidence="4"/>
<accession>A0AAV9ITG7</accession>
<dbReference type="GO" id="GO:0003852">
    <property type="term" value="F:2-isopropylmalate synthase activity"/>
    <property type="evidence" value="ECO:0007669"/>
    <property type="project" value="UniProtKB-EC"/>
</dbReference>
<dbReference type="FunFam" id="1.10.238.260:FF:000001">
    <property type="entry name" value="2-isopropylmalate synthase"/>
    <property type="match status" value="1"/>
</dbReference>
<name>A0AAV9ITG7_CYACA</name>
<dbReference type="SUPFAM" id="SSF51569">
    <property type="entry name" value="Aldolase"/>
    <property type="match status" value="1"/>
</dbReference>
<dbReference type="Pfam" id="PF08502">
    <property type="entry name" value="LeuA_dimer"/>
    <property type="match status" value="1"/>
</dbReference>
<keyword evidence="8" id="KW-0479">Metal-binding</keyword>
<organism evidence="12 13">
    <name type="scientific">Cyanidium caldarium</name>
    <name type="common">Red alga</name>
    <dbReference type="NCBI Taxonomy" id="2771"/>
    <lineage>
        <taxon>Eukaryota</taxon>
        <taxon>Rhodophyta</taxon>
        <taxon>Bangiophyceae</taxon>
        <taxon>Cyanidiales</taxon>
        <taxon>Cyanidiaceae</taxon>
        <taxon>Cyanidium</taxon>
    </lineage>
</organism>
<keyword evidence="9" id="KW-0100">Branched-chain amino acid biosynthesis</keyword>
<evidence type="ECO:0000256" key="6">
    <source>
        <dbReference type="ARBA" id="ARBA00022605"/>
    </source>
</evidence>
<evidence type="ECO:0000256" key="9">
    <source>
        <dbReference type="ARBA" id="ARBA00023304"/>
    </source>
</evidence>
<evidence type="ECO:0000256" key="10">
    <source>
        <dbReference type="SAM" id="MobiDB-lite"/>
    </source>
</evidence>
<dbReference type="Pfam" id="PF00682">
    <property type="entry name" value="HMGL-like"/>
    <property type="match status" value="1"/>
</dbReference>
<dbReference type="AlphaFoldDB" id="A0AAV9ITG7"/>
<feature type="domain" description="Pyruvate carboxyltransferase" evidence="11">
    <location>
        <begin position="142"/>
        <end position="410"/>
    </location>
</feature>